<dbReference type="OrthoDB" id="1922476at2759"/>
<dbReference type="Gramene" id="KCW52456">
    <property type="protein sequence ID" value="KCW52456"/>
    <property type="gene ID" value="EUGRSUZ_J01851"/>
</dbReference>
<gene>
    <name evidence="1" type="ORF">EUGRSUZ_J01851</name>
</gene>
<dbReference type="InterPro" id="IPR032710">
    <property type="entry name" value="NTF2-like_dom_sf"/>
</dbReference>
<sequence>MEEEDGGRNPTHKALNKKVVAMLYKALAAGDGEGVSKLVTSNDDLEWRYHGPPQCQYMMRALTGHHRRHEPEDRKFRFKPRRITAFRDRVIVEGWDGLDAYWVHVWTLKMDGSRPVIAEFREYFKTWLTVIVRSYGKEVSVWQSEPRLHRNRSLPDIILAI</sequence>
<evidence type="ECO:0000313" key="1">
    <source>
        <dbReference type="EMBL" id="KCW52456.1"/>
    </source>
</evidence>
<dbReference type="PANTHER" id="PTHR33703:SF16">
    <property type="entry name" value="OS05G0342100 PROTEIN"/>
    <property type="match status" value="1"/>
</dbReference>
<evidence type="ECO:0008006" key="2">
    <source>
        <dbReference type="Google" id="ProtNLM"/>
    </source>
</evidence>
<name>A0A059AFQ1_EUCGR</name>
<dbReference type="SUPFAM" id="SSF54427">
    <property type="entry name" value="NTF2-like"/>
    <property type="match status" value="1"/>
</dbReference>
<dbReference type="InParanoid" id="A0A059AFQ1"/>
<accession>A0A059AFQ1</accession>
<dbReference type="STRING" id="71139.A0A059AFQ1"/>
<protein>
    <recommendedName>
        <fullName evidence="2">SnoaL-like domain-containing protein</fullName>
    </recommendedName>
</protein>
<reference evidence="1" key="1">
    <citation type="submission" date="2013-07" db="EMBL/GenBank/DDBJ databases">
        <title>The genome of Eucalyptus grandis.</title>
        <authorList>
            <person name="Schmutz J."/>
            <person name="Hayes R."/>
            <person name="Myburg A."/>
            <person name="Tuskan G."/>
            <person name="Grattapaglia D."/>
            <person name="Rokhsar D.S."/>
        </authorList>
    </citation>
    <scope>NUCLEOTIDE SEQUENCE</scope>
    <source>
        <tissue evidence="1">Leaf extractions</tissue>
    </source>
</reference>
<dbReference type="KEGG" id="egr:104422343"/>
<dbReference type="PANTHER" id="PTHR33703">
    <property type="entry name" value="OS07G0691300 PROTEIN"/>
    <property type="match status" value="1"/>
</dbReference>
<organism evidence="1">
    <name type="scientific">Eucalyptus grandis</name>
    <name type="common">Flooded gum</name>
    <dbReference type="NCBI Taxonomy" id="71139"/>
    <lineage>
        <taxon>Eukaryota</taxon>
        <taxon>Viridiplantae</taxon>
        <taxon>Streptophyta</taxon>
        <taxon>Embryophyta</taxon>
        <taxon>Tracheophyta</taxon>
        <taxon>Spermatophyta</taxon>
        <taxon>Magnoliopsida</taxon>
        <taxon>eudicotyledons</taxon>
        <taxon>Gunneridae</taxon>
        <taxon>Pentapetalae</taxon>
        <taxon>rosids</taxon>
        <taxon>malvids</taxon>
        <taxon>Myrtales</taxon>
        <taxon>Myrtaceae</taxon>
        <taxon>Myrtoideae</taxon>
        <taxon>Eucalypteae</taxon>
        <taxon>Eucalyptus</taxon>
    </lineage>
</organism>
<dbReference type="Gene3D" id="3.10.450.50">
    <property type="match status" value="1"/>
</dbReference>
<dbReference type="Pfam" id="PF07107">
    <property type="entry name" value="WI12"/>
    <property type="match status" value="1"/>
</dbReference>
<proteinExistence type="predicted"/>
<dbReference type="AlphaFoldDB" id="A0A059AFQ1"/>
<dbReference type="InterPro" id="IPR009798">
    <property type="entry name" value="Wun1-like"/>
</dbReference>
<dbReference type="EMBL" id="KK198762">
    <property type="protein sequence ID" value="KCW52456.1"/>
    <property type="molecule type" value="Genomic_DNA"/>
</dbReference>